<evidence type="ECO:0000313" key="2">
    <source>
        <dbReference type="Proteomes" id="UP000539111"/>
    </source>
</evidence>
<organism evidence="1 2">
    <name type="scientific">Spelaeicoccus albus</name>
    <dbReference type="NCBI Taxonomy" id="1280376"/>
    <lineage>
        <taxon>Bacteria</taxon>
        <taxon>Bacillati</taxon>
        <taxon>Actinomycetota</taxon>
        <taxon>Actinomycetes</taxon>
        <taxon>Micrococcales</taxon>
        <taxon>Brevibacteriaceae</taxon>
        <taxon>Spelaeicoccus</taxon>
    </lineage>
</organism>
<dbReference type="Proteomes" id="UP000539111">
    <property type="component" value="Unassembled WGS sequence"/>
</dbReference>
<reference evidence="1 2" key="1">
    <citation type="submission" date="2020-07" db="EMBL/GenBank/DDBJ databases">
        <title>Sequencing the genomes of 1000 actinobacteria strains.</title>
        <authorList>
            <person name="Klenk H.-P."/>
        </authorList>
    </citation>
    <scope>NUCLEOTIDE SEQUENCE [LARGE SCALE GENOMIC DNA]</scope>
    <source>
        <strain evidence="1 2">DSM 26341</strain>
    </source>
</reference>
<dbReference type="EMBL" id="JACBZP010000001">
    <property type="protein sequence ID" value="NYI69225.1"/>
    <property type="molecule type" value="Genomic_DNA"/>
</dbReference>
<protein>
    <recommendedName>
        <fullName evidence="3">DUF2017 domain-containing protein</fullName>
    </recommendedName>
</protein>
<comment type="caution">
    <text evidence="1">The sequence shown here is derived from an EMBL/GenBank/DDBJ whole genome shotgun (WGS) entry which is preliminary data.</text>
</comment>
<proteinExistence type="predicted"/>
<name>A0A7Z0D5E4_9MICO</name>
<evidence type="ECO:0000313" key="1">
    <source>
        <dbReference type="EMBL" id="NYI69225.1"/>
    </source>
</evidence>
<dbReference type="InterPro" id="IPR018561">
    <property type="entry name" value="AosR"/>
</dbReference>
<gene>
    <name evidence="1" type="ORF">BJY26_003531</name>
</gene>
<keyword evidence="2" id="KW-1185">Reference proteome</keyword>
<dbReference type="RefSeq" id="WP_179429484.1">
    <property type="nucleotide sequence ID" value="NZ_JACBZP010000001.1"/>
</dbReference>
<dbReference type="Pfam" id="PF09438">
    <property type="entry name" value="DUF2017"/>
    <property type="match status" value="1"/>
</dbReference>
<sequence>MAKAFRRTSRGIIVNLAKGERTILTTIFTDTIALLEPTVAENEDPLAAMVGITESAGTPSDPALARLLPPGSTTDDEDADEFRRYTERGLRERKIAGLQTALLTVGRSDPIALADAEAEAWLVALTDVRLVLAERLGVKTEEDFERLEAETDEDGGEGHQDMLIDVYDFLTWLQETLANALMGDLPEGDEE</sequence>
<evidence type="ECO:0008006" key="3">
    <source>
        <dbReference type="Google" id="ProtNLM"/>
    </source>
</evidence>
<dbReference type="AlphaFoldDB" id="A0A7Z0D5E4"/>
<accession>A0A7Z0D5E4</accession>